<evidence type="ECO:0000313" key="1">
    <source>
        <dbReference type="Proteomes" id="UP000515154"/>
    </source>
</evidence>
<dbReference type="RefSeq" id="XP_036371042.1">
    <property type="nucleotide sequence ID" value="XM_036515149.1"/>
</dbReference>
<sequence>MGKGINKCQQSSKYMYMRRIEALEESDTILKPRMRISKLSVVCSEKTCKLWPRQDVKPTRGSGKITPSILCKVVGVKKGFCLKNPYQSRHWSRVQFCAFNVKNNRQLTEEKRSKRRFYITHHSGCAGDNGWLTVNEGSLYCPFDTSNHYPFIRYSDSKFKVIWSKGSEWIKAYAISKGANSSIYNSFLNIGSPSTWNVDKCSGIYCPNFFRHPILDIWNHLPIEQVKLVLYKNHADIVTMAFDGRNTTLQSWFSLNNLKSSPWTDLIPENNHHFSVAGVGNLRGFYVAEARGSCLTHRGWLVMMDGFQGGCGWEQSDHYPTILYSETNLSTMWHDGYGEADSMAIFIQL</sequence>
<gene>
    <name evidence="2" type="primary">LOC118768508</name>
</gene>
<proteinExistence type="predicted"/>
<dbReference type="Proteomes" id="UP000515154">
    <property type="component" value="Linkage group LG30"/>
</dbReference>
<dbReference type="KEGG" id="osn:118768508"/>
<name>A0A7E6FV85_9MOLL</name>
<accession>A0A7E6FV85</accession>
<protein>
    <submittedName>
        <fullName evidence="2">Uncharacterized protein LOC118768508</fullName>
    </submittedName>
</protein>
<evidence type="ECO:0000313" key="2">
    <source>
        <dbReference type="RefSeq" id="XP_036371042.1"/>
    </source>
</evidence>
<reference evidence="2" key="1">
    <citation type="submission" date="2025-08" db="UniProtKB">
        <authorList>
            <consortium name="RefSeq"/>
        </authorList>
    </citation>
    <scope>IDENTIFICATION</scope>
</reference>
<organism evidence="1 2">
    <name type="scientific">Octopus sinensis</name>
    <name type="common">East Asian common octopus</name>
    <dbReference type="NCBI Taxonomy" id="2607531"/>
    <lineage>
        <taxon>Eukaryota</taxon>
        <taxon>Metazoa</taxon>
        <taxon>Spiralia</taxon>
        <taxon>Lophotrochozoa</taxon>
        <taxon>Mollusca</taxon>
        <taxon>Cephalopoda</taxon>
        <taxon>Coleoidea</taxon>
        <taxon>Octopodiformes</taxon>
        <taxon>Octopoda</taxon>
        <taxon>Incirrata</taxon>
        <taxon>Octopodidae</taxon>
        <taxon>Octopus</taxon>
    </lineage>
</organism>
<keyword evidence="1" id="KW-1185">Reference proteome</keyword>
<dbReference type="AlphaFoldDB" id="A0A7E6FV85"/>